<evidence type="ECO:0000259" key="1">
    <source>
        <dbReference type="Pfam" id="PF00501"/>
    </source>
</evidence>
<reference evidence="2 3" key="1">
    <citation type="submission" date="2022-10" db="EMBL/GenBank/DDBJ databases">
        <title>paucibacter sp. hw8 Genome sequencing.</title>
        <authorList>
            <person name="Park S."/>
        </authorList>
    </citation>
    <scope>NUCLEOTIDE SEQUENCE [LARGE SCALE GENOMIC DNA]</scope>
    <source>
        <strain evidence="3">hw8</strain>
    </source>
</reference>
<dbReference type="InterPro" id="IPR000873">
    <property type="entry name" value="AMP-dep_synth/lig_dom"/>
</dbReference>
<proteinExistence type="predicted"/>
<evidence type="ECO:0000313" key="2">
    <source>
        <dbReference type="EMBL" id="MDC8784392.1"/>
    </source>
</evidence>
<dbReference type="PANTHER" id="PTHR24096">
    <property type="entry name" value="LONG-CHAIN-FATTY-ACID--COA LIGASE"/>
    <property type="match status" value="1"/>
</dbReference>
<dbReference type="Gene3D" id="3.40.50.12780">
    <property type="entry name" value="N-terminal domain of ligase-like"/>
    <property type="match status" value="1"/>
</dbReference>
<dbReference type="EMBL" id="JAQQXS010000003">
    <property type="protein sequence ID" value="MDC8784392.1"/>
    <property type="molecule type" value="Genomic_DNA"/>
</dbReference>
<dbReference type="InterPro" id="IPR042099">
    <property type="entry name" value="ANL_N_sf"/>
</dbReference>
<dbReference type="PANTHER" id="PTHR24096:SF420">
    <property type="entry name" value="LONG-CHAIN-FATTY-ACID--COA LIGASE-RELATED"/>
    <property type="match status" value="1"/>
</dbReference>
<dbReference type="Proteomes" id="UP001219862">
    <property type="component" value="Unassembled WGS sequence"/>
</dbReference>
<comment type="caution">
    <text evidence="2">The sequence shown here is derived from an EMBL/GenBank/DDBJ whole genome shotgun (WGS) entry which is preliminary data.</text>
</comment>
<feature type="domain" description="AMP-dependent synthetase/ligase" evidence="1">
    <location>
        <begin position="53"/>
        <end position="426"/>
    </location>
</feature>
<dbReference type="Pfam" id="PF00501">
    <property type="entry name" value="AMP-binding"/>
    <property type="match status" value="1"/>
</dbReference>
<dbReference type="SUPFAM" id="SSF56801">
    <property type="entry name" value="Acetyl-CoA synthetase-like"/>
    <property type="match status" value="1"/>
</dbReference>
<dbReference type="RefSeq" id="WP_273595510.1">
    <property type="nucleotide sequence ID" value="NZ_JAQQXS010000003.1"/>
</dbReference>
<keyword evidence="3" id="KW-1185">Reference proteome</keyword>
<sequence length="617" mass="66606">MTPSYRPVTVGHCLSQASVEYLADGGFVLRSTEPLAPYPKHLGERLAHWGQIAPDRTLAAQRGVDGAWQAISYAEMIERAKALGQALLNWGLNVERPLVILSDNDLDHLSLMLGAMWAGIPSVSVSPAYSLVSTDFGRLRHILSKTTPGAVYAASSSYAAAINATVAADTRVILGEGQLISRTTERFADMLTTLPGPQLDEAHSKVGPDTIVKLMFTSGSTKDPKGVIITQRMWCANQQMTLQAMPFLVEQPPVALDWLPWNHTFGGNHNLGIVLFNGGSLYIDEGKPAPGRFAQTLRNLQEIAPTIFFNVPKGFDELVSALQVDIALRDHFFSRLKLVECGGAGLSQKTLDAFNHLAESAIGERIRLAAGLGMTETAPTCTFAIPDEARAGFIGWPVPGVDVKLVPVGGKAEVRFRGPNVMPGYWREPELTQEAFDEEGYYRTGDAACPAVPDDPTRGLMFDGRIAEDFKLSTGTFVSVGPLRARVIALGFPCVHDAVVTGFGRDEVGLLIVPRMGEIRRLAELPDDAPTAIVLGHTAVRGFFQTLAKQLWDQGTGSASRPARLMVLAKPPSIDGGEITDKGSINQRAMLSHRAALVELLHDAPVGHPDVIFPLDE</sequence>
<evidence type="ECO:0000313" key="3">
    <source>
        <dbReference type="Proteomes" id="UP001219862"/>
    </source>
</evidence>
<name>A0ABT5KNG5_9BURK</name>
<protein>
    <submittedName>
        <fullName evidence="2">Feruloyl-CoA synthase</fullName>
    </submittedName>
</protein>
<organism evidence="2 3">
    <name type="scientific">Roseateles koreensis</name>
    <dbReference type="NCBI Taxonomy" id="2987526"/>
    <lineage>
        <taxon>Bacteria</taxon>
        <taxon>Pseudomonadati</taxon>
        <taxon>Pseudomonadota</taxon>
        <taxon>Betaproteobacteria</taxon>
        <taxon>Burkholderiales</taxon>
        <taxon>Sphaerotilaceae</taxon>
        <taxon>Roseateles</taxon>
    </lineage>
</organism>
<gene>
    <name evidence="2" type="ORF">PRZ01_04215</name>
</gene>
<accession>A0ABT5KNG5</accession>